<organism evidence="1 2">
    <name type="scientific">Antarcticirhabdus aurantiaca</name>
    <dbReference type="NCBI Taxonomy" id="2606717"/>
    <lineage>
        <taxon>Bacteria</taxon>
        <taxon>Pseudomonadati</taxon>
        <taxon>Pseudomonadota</taxon>
        <taxon>Alphaproteobacteria</taxon>
        <taxon>Hyphomicrobiales</taxon>
        <taxon>Aurantimonadaceae</taxon>
        <taxon>Antarcticirhabdus</taxon>
    </lineage>
</organism>
<evidence type="ECO:0000313" key="1">
    <source>
        <dbReference type="EMBL" id="WAJ30142.1"/>
    </source>
</evidence>
<dbReference type="EMBL" id="CP113520">
    <property type="protein sequence ID" value="WAJ30142.1"/>
    <property type="molecule type" value="Genomic_DNA"/>
</dbReference>
<accession>A0ACD4NTK2</accession>
<reference evidence="1" key="1">
    <citation type="submission" date="2022-11" db="EMBL/GenBank/DDBJ databases">
        <title>beta-Carotene-producing bacterium, Jeongeuplla avenae sp. nov., alleviates the salt stress of Arabidopsis seedlings.</title>
        <authorList>
            <person name="Jiang L."/>
            <person name="Lee J."/>
        </authorList>
    </citation>
    <scope>NUCLEOTIDE SEQUENCE</scope>
    <source>
        <strain evidence="1">DY_R2A_6</strain>
    </source>
</reference>
<dbReference type="Proteomes" id="UP001163223">
    <property type="component" value="Chromosome"/>
</dbReference>
<keyword evidence="2" id="KW-1185">Reference proteome</keyword>
<sequence>MTAPRKLKRVVSLNYPASRLPPKLRGDFDPTLRVTVTVSEIGPEDSEWELDIKDFSDLPHAGEDDNVTFSDKPSEDRS</sequence>
<name>A0ACD4NTK2_9HYPH</name>
<protein>
    <submittedName>
        <fullName evidence="1">Uncharacterized protein</fullName>
    </submittedName>
</protein>
<gene>
    <name evidence="1" type="ORF">OXU80_08020</name>
</gene>
<evidence type="ECO:0000313" key="2">
    <source>
        <dbReference type="Proteomes" id="UP001163223"/>
    </source>
</evidence>
<proteinExistence type="predicted"/>